<gene>
    <name evidence="2" type="ORF">GK047_15540</name>
</gene>
<accession>A0A6G4A198</accession>
<feature type="transmembrane region" description="Helical" evidence="1">
    <location>
        <begin position="81"/>
        <end position="105"/>
    </location>
</feature>
<keyword evidence="1" id="KW-0472">Membrane</keyword>
<feature type="transmembrane region" description="Helical" evidence="1">
    <location>
        <begin position="32"/>
        <end position="49"/>
    </location>
</feature>
<feature type="transmembrane region" description="Helical" evidence="1">
    <location>
        <begin position="56"/>
        <end position="75"/>
    </location>
</feature>
<dbReference type="Pfam" id="PF10710">
    <property type="entry name" value="DUF2512"/>
    <property type="match status" value="1"/>
</dbReference>
<dbReference type="InterPro" id="IPR019649">
    <property type="entry name" value="DUF2512"/>
</dbReference>
<proteinExistence type="predicted"/>
<evidence type="ECO:0000313" key="2">
    <source>
        <dbReference type="EMBL" id="NEW07417.1"/>
    </source>
</evidence>
<evidence type="ECO:0000256" key="1">
    <source>
        <dbReference type="SAM" id="Phobius"/>
    </source>
</evidence>
<keyword evidence="1" id="KW-0812">Transmembrane</keyword>
<sequence>MKGMLGKFFVKMLLNGVFIVPLLMYVTQATLIEALFGSYAFSIVSYIAIDQLLLRLTGNGVATLVDVVLAFAYFWMLEKFFFHWSFTFTNLAIIAIVFGIIEYFVHIYFQKDKGKIGRTSFDDN</sequence>
<feature type="transmembrane region" description="Helical" evidence="1">
    <location>
        <begin position="9"/>
        <end position="26"/>
    </location>
</feature>
<reference evidence="2" key="1">
    <citation type="submission" date="2020-02" db="EMBL/GenBank/DDBJ databases">
        <authorList>
            <person name="Shen X.-R."/>
            <person name="Zhang Y.-X."/>
        </authorList>
    </citation>
    <scope>NUCLEOTIDE SEQUENCE</scope>
    <source>
        <strain evidence="2">SYP-B3998</strain>
    </source>
</reference>
<comment type="caution">
    <text evidence="2">The sequence shown here is derived from an EMBL/GenBank/DDBJ whole genome shotgun (WGS) entry which is preliminary data.</text>
</comment>
<protein>
    <submittedName>
        <fullName evidence="2">DUF2512 family protein</fullName>
    </submittedName>
</protein>
<keyword evidence="1" id="KW-1133">Transmembrane helix</keyword>
<dbReference type="AlphaFoldDB" id="A0A6G4A198"/>
<organism evidence="2">
    <name type="scientific">Paenibacillus sp. SYP-B3998</name>
    <dbReference type="NCBI Taxonomy" id="2678564"/>
    <lineage>
        <taxon>Bacteria</taxon>
        <taxon>Bacillati</taxon>
        <taxon>Bacillota</taxon>
        <taxon>Bacilli</taxon>
        <taxon>Bacillales</taxon>
        <taxon>Paenibacillaceae</taxon>
        <taxon>Paenibacillus</taxon>
    </lineage>
</organism>
<name>A0A6G4A198_9BACL</name>
<dbReference type="EMBL" id="JAAIKC010000005">
    <property type="protein sequence ID" value="NEW07417.1"/>
    <property type="molecule type" value="Genomic_DNA"/>
</dbReference>